<name>A0A392NTA0_9FABA</name>
<keyword evidence="2" id="KW-1185">Reference proteome</keyword>
<evidence type="ECO:0000313" key="2">
    <source>
        <dbReference type="Proteomes" id="UP000265520"/>
    </source>
</evidence>
<protein>
    <submittedName>
        <fullName evidence="1">Helicase-like protein</fullName>
    </submittedName>
</protein>
<sequence length="175" mass="19851">GKIDTSLNDGNAPPMFIMNGENYHQIGSLLPLPGKQPKFAQLYVYDTDNEISNRMTAVGMQDDSIAFRSSIVRDIREALDSCDNPYVQTYNTIRSALHSQQTHTIRLRILGKRGRDGRRYNLPTASEVVALIVGDFDVADFDRDVIVETRSGLLQRISTFEPAYWPLQYPLLFPR</sequence>
<keyword evidence="1" id="KW-0378">Hydrolase</keyword>
<dbReference type="PANTHER" id="PTHR45786">
    <property type="entry name" value="DNA BINDING PROTEIN-LIKE"/>
    <property type="match status" value="1"/>
</dbReference>
<keyword evidence="1" id="KW-0347">Helicase</keyword>
<dbReference type="EMBL" id="LXQA010049815">
    <property type="protein sequence ID" value="MCI02662.1"/>
    <property type="molecule type" value="Genomic_DNA"/>
</dbReference>
<keyword evidence="1" id="KW-0067">ATP-binding</keyword>
<dbReference type="Proteomes" id="UP000265520">
    <property type="component" value="Unassembled WGS sequence"/>
</dbReference>
<proteinExistence type="predicted"/>
<reference evidence="1 2" key="1">
    <citation type="journal article" date="2018" name="Front. Plant Sci.">
        <title>Red Clover (Trifolium pratense) and Zigzag Clover (T. medium) - A Picture of Genomic Similarities and Differences.</title>
        <authorList>
            <person name="Dluhosova J."/>
            <person name="Istvanek J."/>
            <person name="Nedelnik J."/>
            <person name="Repkova J."/>
        </authorList>
    </citation>
    <scope>NUCLEOTIDE SEQUENCE [LARGE SCALE GENOMIC DNA]</scope>
    <source>
        <strain evidence="2">cv. 10/8</strain>
        <tissue evidence="1">Leaf</tissue>
    </source>
</reference>
<feature type="non-terminal residue" evidence="1">
    <location>
        <position position="1"/>
    </location>
</feature>
<evidence type="ECO:0000313" key="1">
    <source>
        <dbReference type="EMBL" id="MCI02662.1"/>
    </source>
</evidence>
<feature type="non-terminal residue" evidence="1">
    <location>
        <position position="175"/>
    </location>
</feature>
<keyword evidence="1" id="KW-0547">Nucleotide-binding</keyword>
<comment type="caution">
    <text evidence="1">The sequence shown here is derived from an EMBL/GenBank/DDBJ whole genome shotgun (WGS) entry which is preliminary data.</text>
</comment>
<accession>A0A392NTA0</accession>
<organism evidence="1 2">
    <name type="scientific">Trifolium medium</name>
    <dbReference type="NCBI Taxonomy" id="97028"/>
    <lineage>
        <taxon>Eukaryota</taxon>
        <taxon>Viridiplantae</taxon>
        <taxon>Streptophyta</taxon>
        <taxon>Embryophyta</taxon>
        <taxon>Tracheophyta</taxon>
        <taxon>Spermatophyta</taxon>
        <taxon>Magnoliopsida</taxon>
        <taxon>eudicotyledons</taxon>
        <taxon>Gunneridae</taxon>
        <taxon>Pentapetalae</taxon>
        <taxon>rosids</taxon>
        <taxon>fabids</taxon>
        <taxon>Fabales</taxon>
        <taxon>Fabaceae</taxon>
        <taxon>Papilionoideae</taxon>
        <taxon>50 kb inversion clade</taxon>
        <taxon>NPAAA clade</taxon>
        <taxon>Hologalegina</taxon>
        <taxon>IRL clade</taxon>
        <taxon>Trifolieae</taxon>
        <taxon>Trifolium</taxon>
    </lineage>
</organism>
<dbReference type="AlphaFoldDB" id="A0A392NTA0"/>
<dbReference type="GO" id="GO:0004386">
    <property type="term" value="F:helicase activity"/>
    <property type="evidence" value="ECO:0007669"/>
    <property type="project" value="UniProtKB-KW"/>
</dbReference>
<dbReference type="PANTHER" id="PTHR45786:SF66">
    <property type="entry name" value="HOOK MOTIF PROTEIN, PUTATIVE-RELATED"/>
    <property type="match status" value="1"/>
</dbReference>